<dbReference type="PROSITE" id="PS50879">
    <property type="entry name" value="RNASE_H_1"/>
    <property type="match status" value="1"/>
</dbReference>
<name>A0AA38CUX6_TAXCH</name>
<dbReference type="PANTHER" id="PTHR47074:SF73">
    <property type="entry name" value="OS04G0448401 PROTEIN"/>
    <property type="match status" value="1"/>
</dbReference>
<feature type="domain" description="RNase H type-1" evidence="1">
    <location>
        <begin position="157"/>
        <end position="228"/>
    </location>
</feature>
<dbReference type="CDD" id="cd06222">
    <property type="entry name" value="RNase_H_like"/>
    <property type="match status" value="1"/>
</dbReference>
<dbReference type="PANTHER" id="PTHR47074">
    <property type="entry name" value="BNAC02G40300D PROTEIN"/>
    <property type="match status" value="1"/>
</dbReference>
<dbReference type="OMA" id="TIILENW"/>
<dbReference type="AlphaFoldDB" id="A0AA38CUX6"/>
<dbReference type="GO" id="GO:0003676">
    <property type="term" value="F:nucleic acid binding"/>
    <property type="evidence" value="ECO:0007669"/>
    <property type="project" value="InterPro"/>
</dbReference>
<organism evidence="2 3">
    <name type="scientific">Taxus chinensis</name>
    <name type="common">Chinese yew</name>
    <name type="synonym">Taxus wallichiana var. chinensis</name>
    <dbReference type="NCBI Taxonomy" id="29808"/>
    <lineage>
        <taxon>Eukaryota</taxon>
        <taxon>Viridiplantae</taxon>
        <taxon>Streptophyta</taxon>
        <taxon>Embryophyta</taxon>
        <taxon>Tracheophyta</taxon>
        <taxon>Spermatophyta</taxon>
        <taxon>Pinopsida</taxon>
        <taxon>Pinidae</taxon>
        <taxon>Conifers II</taxon>
        <taxon>Cupressales</taxon>
        <taxon>Taxaceae</taxon>
        <taxon>Taxus</taxon>
    </lineage>
</organism>
<evidence type="ECO:0000259" key="1">
    <source>
        <dbReference type="PROSITE" id="PS50879"/>
    </source>
</evidence>
<accession>A0AA38CUX6</accession>
<evidence type="ECO:0000313" key="3">
    <source>
        <dbReference type="Proteomes" id="UP000824469"/>
    </source>
</evidence>
<sequence length="228" mass="26195">PLRKQTNNMVEARALLWGILVAKEKDLKDIQIEGVFSLILELFNMQWIMPSNMEDCCTQWESPFRFPYLAWAWKITLPHLLWGLWKIRNDSVFRDQKPHIVVAKRKILAAIKENLKLFKGKTKNPCPKWEQEVLDKFAYSLFKIKIPGKNVYWIRPMGNTIKINFDGASKGNPGQVGGGGILRNSEGDWLFIYAGPLGKQTNNMAEARALLWGILVAKEKGLKDIQIE</sequence>
<keyword evidence="3" id="KW-1185">Reference proteome</keyword>
<dbReference type="InterPro" id="IPR012337">
    <property type="entry name" value="RNaseH-like_sf"/>
</dbReference>
<protein>
    <recommendedName>
        <fullName evidence="1">RNase H type-1 domain-containing protein</fullName>
    </recommendedName>
</protein>
<proteinExistence type="predicted"/>
<feature type="non-terminal residue" evidence="2">
    <location>
        <position position="1"/>
    </location>
</feature>
<dbReference type="GO" id="GO:0004523">
    <property type="term" value="F:RNA-DNA hybrid ribonuclease activity"/>
    <property type="evidence" value="ECO:0007669"/>
    <property type="project" value="InterPro"/>
</dbReference>
<gene>
    <name evidence="2" type="ORF">KI387_009541</name>
</gene>
<comment type="caution">
    <text evidence="2">The sequence shown here is derived from an EMBL/GenBank/DDBJ whole genome shotgun (WGS) entry which is preliminary data.</text>
</comment>
<dbReference type="Pfam" id="PF13456">
    <property type="entry name" value="RVT_3"/>
    <property type="match status" value="1"/>
</dbReference>
<reference evidence="2 3" key="1">
    <citation type="journal article" date="2021" name="Nat. Plants">
        <title>The Taxus genome provides insights into paclitaxel biosynthesis.</title>
        <authorList>
            <person name="Xiong X."/>
            <person name="Gou J."/>
            <person name="Liao Q."/>
            <person name="Li Y."/>
            <person name="Zhou Q."/>
            <person name="Bi G."/>
            <person name="Li C."/>
            <person name="Du R."/>
            <person name="Wang X."/>
            <person name="Sun T."/>
            <person name="Guo L."/>
            <person name="Liang H."/>
            <person name="Lu P."/>
            <person name="Wu Y."/>
            <person name="Zhang Z."/>
            <person name="Ro D.K."/>
            <person name="Shang Y."/>
            <person name="Huang S."/>
            <person name="Yan J."/>
        </authorList>
    </citation>
    <scope>NUCLEOTIDE SEQUENCE [LARGE SCALE GENOMIC DNA]</scope>
    <source>
        <strain evidence="2">Ta-2019</strain>
    </source>
</reference>
<evidence type="ECO:0000313" key="2">
    <source>
        <dbReference type="EMBL" id="KAH9305137.1"/>
    </source>
</evidence>
<dbReference type="SUPFAM" id="SSF53098">
    <property type="entry name" value="Ribonuclease H-like"/>
    <property type="match status" value="1"/>
</dbReference>
<dbReference type="InterPro" id="IPR044730">
    <property type="entry name" value="RNase_H-like_dom_plant"/>
</dbReference>
<dbReference type="Gene3D" id="3.30.420.10">
    <property type="entry name" value="Ribonuclease H-like superfamily/Ribonuclease H"/>
    <property type="match status" value="1"/>
</dbReference>
<dbReference type="InterPro" id="IPR036397">
    <property type="entry name" value="RNaseH_sf"/>
</dbReference>
<feature type="non-terminal residue" evidence="2">
    <location>
        <position position="228"/>
    </location>
</feature>
<dbReference type="InterPro" id="IPR002156">
    <property type="entry name" value="RNaseH_domain"/>
</dbReference>
<dbReference type="EMBL" id="JAHRHJ020000008">
    <property type="protein sequence ID" value="KAH9305137.1"/>
    <property type="molecule type" value="Genomic_DNA"/>
</dbReference>
<dbReference type="Proteomes" id="UP000824469">
    <property type="component" value="Unassembled WGS sequence"/>
</dbReference>
<dbReference type="InterPro" id="IPR052929">
    <property type="entry name" value="RNase_H-like_EbsB-rel"/>
</dbReference>